<organism evidence="1 2">
    <name type="scientific">Populus deltoides</name>
    <name type="common">Eastern poplar</name>
    <name type="synonym">Eastern cottonwood</name>
    <dbReference type="NCBI Taxonomy" id="3696"/>
    <lineage>
        <taxon>Eukaryota</taxon>
        <taxon>Viridiplantae</taxon>
        <taxon>Streptophyta</taxon>
        <taxon>Embryophyta</taxon>
        <taxon>Tracheophyta</taxon>
        <taxon>Spermatophyta</taxon>
        <taxon>Magnoliopsida</taxon>
        <taxon>eudicotyledons</taxon>
        <taxon>Gunneridae</taxon>
        <taxon>Pentapetalae</taxon>
        <taxon>rosids</taxon>
        <taxon>fabids</taxon>
        <taxon>Malpighiales</taxon>
        <taxon>Salicaceae</taxon>
        <taxon>Saliceae</taxon>
        <taxon>Populus</taxon>
    </lineage>
</organism>
<accession>A0A8T2WN82</accession>
<feature type="non-terminal residue" evidence="1">
    <location>
        <position position="1"/>
    </location>
</feature>
<dbReference type="Proteomes" id="UP000807159">
    <property type="component" value="Chromosome 19"/>
</dbReference>
<comment type="caution">
    <text evidence="1">The sequence shown here is derived from an EMBL/GenBank/DDBJ whole genome shotgun (WGS) entry which is preliminary data.</text>
</comment>
<dbReference type="AlphaFoldDB" id="A0A8T2WN82"/>
<evidence type="ECO:0000313" key="1">
    <source>
        <dbReference type="EMBL" id="KAH8481157.1"/>
    </source>
</evidence>
<proteinExistence type="predicted"/>
<protein>
    <submittedName>
        <fullName evidence="1">Uncharacterized protein</fullName>
    </submittedName>
</protein>
<sequence length="56" mass="6452">PFSGFYKAREGLVFLPPEMAGIVEARDRGLQKRHRGYSGRDLLHFPLAMICWIFPC</sequence>
<evidence type="ECO:0000313" key="2">
    <source>
        <dbReference type="Proteomes" id="UP000807159"/>
    </source>
</evidence>
<reference evidence="1" key="1">
    <citation type="journal article" date="2021" name="J. Hered.">
        <title>Genome Assembly of Salicaceae Populus deltoides (Eastern Cottonwood) I-69 Based on Nanopore Sequencing and Hi-C Technologies.</title>
        <authorList>
            <person name="Bai S."/>
            <person name="Wu H."/>
            <person name="Zhang J."/>
            <person name="Pan Z."/>
            <person name="Zhao W."/>
            <person name="Li Z."/>
            <person name="Tong C."/>
        </authorList>
    </citation>
    <scope>NUCLEOTIDE SEQUENCE</scope>
    <source>
        <tissue evidence="1">Leaf</tissue>
    </source>
</reference>
<gene>
    <name evidence="1" type="ORF">H0E87_031197</name>
</gene>
<keyword evidence="2" id="KW-1185">Reference proteome</keyword>
<dbReference type="EMBL" id="JACEGQ020000019">
    <property type="protein sequence ID" value="KAH8481157.1"/>
    <property type="molecule type" value="Genomic_DNA"/>
</dbReference>
<name>A0A8T2WN82_POPDE</name>